<comment type="similarity">
    <text evidence="5">Belongs to the anion channel-forming bestrophin (TC 1.A.46) family. Calcium-sensitive chloride channel subfamily.</text>
</comment>
<evidence type="ECO:0000313" key="8">
    <source>
        <dbReference type="Proteomes" id="UP001165065"/>
    </source>
</evidence>
<keyword evidence="8" id="KW-1185">Reference proteome</keyword>
<organism evidence="7 8">
    <name type="scientific">Triparma columacea</name>
    <dbReference type="NCBI Taxonomy" id="722753"/>
    <lineage>
        <taxon>Eukaryota</taxon>
        <taxon>Sar</taxon>
        <taxon>Stramenopiles</taxon>
        <taxon>Ochrophyta</taxon>
        <taxon>Bolidophyceae</taxon>
        <taxon>Parmales</taxon>
        <taxon>Triparmaceae</taxon>
        <taxon>Triparma</taxon>
    </lineage>
</organism>
<feature type="transmembrane region" description="Helical" evidence="6">
    <location>
        <begin position="280"/>
        <end position="298"/>
    </location>
</feature>
<evidence type="ECO:0000313" key="7">
    <source>
        <dbReference type="EMBL" id="GMI46187.1"/>
    </source>
</evidence>
<keyword evidence="2 6" id="KW-0812">Transmembrane</keyword>
<proteinExistence type="inferred from homology"/>
<dbReference type="GO" id="GO:0016020">
    <property type="term" value="C:membrane"/>
    <property type="evidence" value="ECO:0007669"/>
    <property type="project" value="UniProtKB-SubCell"/>
</dbReference>
<reference evidence="8" key="1">
    <citation type="journal article" date="2023" name="Commun. Biol.">
        <title>Genome analysis of Parmales, the sister group of diatoms, reveals the evolutionary specialization of diatoms from phago-mixotrophs to photoautotrophs.</title>
        <authorList>
            <person name="Ban H."/>
            <person name="Sato S."/>
            <person name="Yoshikawa S."/>
            <person name="Yamada K."/>
            <person name="Nakamura Y."/>
            <person name="Ichinomiya M."/>
            <person name="Sato N."/>
            <person name="Blanc-Mathieu R."/>
            <person name="Endo H."/>
            <person name="Kuwata A."/>
            <person name="Ogata H."/>
        </authorList>
    </citation>
    <scope>NUCLEOTIDE SEQUENCE [LARGE SCALE GENOMIC DNA]</scope>
</reference>
<gene>
    <name evidence="7" type="ORF">TrCOL_g4032</name>
</gene>
<dbReference type="EMBL" id="BRYA01000286">
    <property type="protein sequence ID" value="GMI46187.1"/>
    <property type="molecule type" value="Genomic_DNA"/>
</dbReference>
<feature type="transmembrane region" description="Helical" evidence="6">
    <location>
        <begin position="35"/>
        <end position="56"/>
    </location>
</feature>
<dbReference type="PANTHER" id="PTHR10736">
    <property type="entry name" value="BESTROPHIN"/>
    <property type="match status" value="1"/>
</dbReference>
<dbReference type="Pfam" id="PF01062">
    <property type="entry name" value="Bestrophin"/>
    <property type="match status" value="1"/>
</dbReference>
<accession>A0A9W7GLK2</accession>
<dbReference type="OrthoDB" id="201595at2759"/>
<evidence type="ECO:0000256" key="4">
    <source>
        <dbReference type="ARBA" id="ARBA00023136"/>
    </source>
</evidence>
<dbReference type="InterPro" id="IPR000615">
    <property type="entry name" value="Bestrophin"/>
</dbReference>
<comment type="subcellular location">
    <subcellularLocation>
        <location evidence="1">Membrane</location>
    </subcellularLocation>
</comment>
<dbReference type="PANTHER" id="PTHR10736:SF0">
    <property type="entry name" value="BESTROPHIN HOMOLOG"/>
    <property type="match status" value="1"/>
</dbReference>
<feature type="transmembrane region" description="Helical" evidence="6">
    <location>
        <begin position="76"/>
        <end position="92"/>
    </location>
</feature>
<evidence type="ECO:0000256" key="2">
    <source>
        <dbReference type="ARBA" id="ARBA00022692"/>
    </source>
</evidence>
<dbReference type="AlphaFoldDB" id="A0A9W7GLK2"/>
<name>A0A9W7GLK2_9STRA</name>
<evidence type="ECO:0008006" key="9">
    <source>
        <dbReference type="Google" id="ProtNLM"/>
    </source>
</evidence>
<comment type="caution">
    <text evidence="7">The sequence shown here is derived from an EMBL/GenBank/DDBJ whole genome shotgun (WGS) entry which is preliminary data.</text>
</comment>
<evidence type="ECO:0000256" key="3">
    <source>
        <dbReference type="ARBA" id="ARBA00022989"/>
    </source>
</evidence>
<evidence type="ECO:0000256" key="1">
    <source>
        <dbReference type="ARBA" id="ARBA00004370"/>
    </source>
</evidence>
<evidence type="ECO:0000256" key="6">
    <source>
        <dbReference type="SAM" id="Phobius"/>
    </source>
</evidence>
<keyword evidence="4 6" id="KW-0472">Membrane</keyword>
<dbReference type="GO" id="GO:0005254">
    <property type="term" value="F:chloride channel activity"/>
    <property type="evidence" value="ECO:0007669"/>
    <property type="project" value="InterPro"/>
</dbReference>
<protein>
    <recommendedName>
        <fullName evidence="9">Bestrophin homolog</fullName>
    </recommendedName>
</protein>
<sequence>MTVPYSAELPIKFSAVSWCRTVVFRWRGSVAKVMWREMSIVIIIWYMLDFLIRFIVDKDGDKEEGIDNLIQFMRTYQASTRTLLSFMLVFYYQQIYTRAKSIFFKLPWPDNTFFILGSVLGDSSPSGSSERRACFRFILATIFTVFHGISAKFRMTYPDPFVSMKKLGLLTEKEIEEMERKFERFPYLSEISFLPLLWSQKIAVESFNRINSLDPRADRSVLVTVLDSIVQCRRQCAGVLFEVYLPFPVLLSQLVTILTYSQVALTILAQQNSMDKQEPYFYFPLFTCLETLVYVGALRVGQVYTNPLGADDDDYEVVSFFNRNLRLASIYGYYGDHEAGERVEGEKEEEGGDGLTTVQGECLRNVPVEFYKFENSRVGALGNEGGGEGRRGAVEDIIGTPVLRRSIVNKNANKKANMRGVKRVVKNGGGDSGHEPLLDRC</sequence>
<keyword evidence="3 6" id="KW-1133">Transmembrane helix</keyword>
<dbReference type="InterPro" id="IPR021134">
    <property type="entry name" value="Bestrophin-like"/>
</dbReference>
<dbReference type="Proteomes" id="UP001165065">
    <property type="component" value="Unassembled WGS sequence"/>
</dbReference>
<evidence type="ECO:0000256" key="5">
    <source>
        <dbReference type="ARBA" id="ARBA00034769"/>
    </source>
</evidence>
<feature type="transmembrane region" description="Helical" evidence="6">
    <location>
        <begin position="250"/>
        <end position="268"/>
    </location>
</feature>